<keyword evidence="3" id="KW-1185">Reference proteome</keyword>
<keyword evidence="1" id="KW-0472">Membrane</keyword>
<evidence type="ECO:0000313" key="2">
    <source>
        <dbReference type="EMBL" id="WDZ83762.1"/>
    </source>
</evidence>
<dbReference type="EMBL" id="CP118615">
    <property type="protein sequence ID" value="WDZ83762.1"/>
    <property type="molecule type" value="Genomic_DNA"/>
</dbReference>
<feature type="transmembrane region" description="Helical" evidence="1">
    <location>
        <begin position="64"/>
        <end position="83"/>
    </location>
</feature>
<sequence length="106" mass="11468">MADLDRDLPFRPAVQEPQAAGHLTLLGLVREVLDKPHMLAGAMALTLLFACLLGALLAFVTGQLWGFLLFFPAAITLVVWAAMRARRANRQVSGDAGAARRPTKTE</sequence>
<keyword evidence="1" id="KW-0812">Transmembrane</keyword>
<evidence type="ECO:0000313" key="3">
    <source>
        <dbReference type="Proteomes" id="UP001219605"/>
    </source>
</evidence>
<dbReference type="Proteomes" id="UP001219605">
    <property type="component" value="Chromosome"/>
</dbReference>
<accession>A0ABY7ZLJ7</accession>
<evidence type="ECO:0000256" key="1">
    <source>
        <dbReference type="SAM" id="Phobius"/>
    </source>
</evidence>
<protein>
    <submittedName>
        <fullName evidence="2">Uncharacterized protein</fullName>
    </submittedName>
</protein>
<organism evidence="2 3">
    <name type="scientific">Micromonospora cathayae</name>
    <dbReference type="NCBI Taxonomy" id="3028804"/>
    <lineage>
        <taxon>Bacteria</taxon>
        <taxon>Bacillati</taxon>
        <taxon>Actinomycetota</taxon>
        <taxon>Actinomycetes</taxon>
        <taxon>Micromonosporales</taxon>
        <taxon>Micromonosporaceae</taxon>
        <taxon>Micromonospora</taxon>
    </lineage>
</organism>
<feature type="transmembrane region" description="Helical" evidence="1">
    <location>
        <begin position="38"/>
        <end position="58"/>
    </location>
</feature>
<gene>
    <name evidence="2" type="ORF">PVK37_25360</name>
</gene>
<name>A0ABY7ZLJ7_9ACTN</name>
<reference evidence="2 3" key="1">
    <citation type="submission" date="2023-02" db="EMBL/GenBank/DDBJ databases">
        <authorList>
            <person name="Mo P."/>
        </authorList>
    </citation>
    <scope>NUCLEOTIDE SEQUENCE [LARGE SCALE GENOMIC DNA]</scope>
    <source>
        <strain evidence="2 3">HUAS 3</strain>
    </source>
</reference>
<proteinExistence type="predicted"/>
<keyword evidence="1" id="KW-1133">Transmembrane helix</keyword>
<dbReference type="RefSeq" id="WP_275030320.1">
    <property type="nucleotide sequence ID" value="NZ_CP118615.1"/>
</dbReference>